<feature type="region of interest" description="Disordered" evidence="1">
    <location>
        <begin position="113"/>
        <end position="422"/>
    </location>
</feature>
<protein>
    <recommendedName>
        <fullName evidence="2">CcmS related domain-containing protein</fullName>
    </recommendedName>
</protein>
<dbReference type="AlphaFoldDB" id="A0A1Q3ESG8"/>
<evidence type="ECO:0000259" key="2">
    <source>
        <dbReference type="Pfam" id="PF26617"/>
    </source>
</evidence>
<dbReference type="EMBL" id="BDGU01001584">
    <property type="protein sequence ID" value="GAW10166.1"/>
    <property type="molecule type" value="Genomic_DNA"/>
</dbReference>
<dbReference type="Pfam" id="PF26617">
    <property type="entry name" value="CcmS-like"/>
    <property type="match status" value="1"/>
</dbReference>
<feature type="compositionally biased region" description="Low complexity" evidence="1">
    <location>
        <begin position="226"/>
        <end position="255"/>
    </location>
</feature>
<feature type="compositionally biased region" description="Polar residues" evidence="1">
    <location>
        <begin position="12"/>
        <end position="23"/>
    </location>
</feature>
<feature type="region of interest" description="Disordered" evidence="1">
    <location>
        <begin position="1"/>
        <end position="64"/>
    </location>
</feature>
<dbReference type="InterPro" id="IPR058258">
    <property type="entry name" value="CcmS-like"/>
</dbReference>
<gene>
    <name evidence="3" type="ORF">LENED_012404</name>
</gene>
<comment type="caution">
    <text evidence="3">The sequence shown here is derived from an EMBL/GenBank/DDBJ whole genome shotgun (WGS) entry which is preliminary data.</text>
</comment>
<name>A0A1Q3ESG8_LENED</name>
<evidence type="ECO:0000256" key="1">
    <source>
        <dbReference type="SAM" id="MobiDB-lite"/>
    </source>
</evidence>
<feature type="compositionally biased region" description="Polar residues" evidence="1">
    <location>
        <begin position="215"/>
        <end position="225"/>
    </location>
</feature>
<accession>A0A1Q3ESG8</accession>
<keyword evidence="4" id="KW-1185">Reference proteome</keyword>
<evidence type="ECO:0000313" key="4">
    <source>
        <dbReference type="Proteomes" id="UP000188533"/>
    </source>
</evidence>
<feature type="domain" description="CcmS related" evidence="2">
    <location>
        <begin position="489"/>
        <end position="620"/>
    </location>
</feature>
<organism evidence="3 4">
    <name type="scientific">Lentinula edodes</name>
    <name type="common">Shiitake mushroom</name>
    <name type="synonym">Lentinus edodes</name>
    <dbReference type="NCBI Taxonomy" id="5353"/>
    <lineage>
        <taxon>Eukaryota</taxon>
        <taxon>Fungi</taxon>
        <taxon>Dikarya</taxon>
        <taxon>Basidiomycota</taxon>
        <taxon>Agaricomycotina</taxon>
        <taxon>Agaricomycetes</taxon>
        <taxon>Agaricomycetidae</taxon>
        <taxon>Agaricales</taxon>
        <taxon>Marasmiineae</taxon>
        <taxon>Omphalotaceae</taxon>
        <taxon>Lentinula</taxon>
    </lineage>
</organism>
<dbReference type="Proteomes" id="UP000188533">
    <property type="component" value="Unassembled WGS sequence"/>
</dbReference>
<proteinExistence type="predicted"/>
<reference evidence="3 4" key="1">
    <citation type="submission" date="2016-08" db="EMBL/GenBank/DDBJ databases">
        <authorList>
            <consortium name="Lentinula edodes genome sequencing consortium"/>
            <person name="Sakamoto Y."/>
            <person name="Nakade K."/>
            <person name="Sato S."/>
            <person name="Yoshida Y."/>
            <person name="Miyazaki K."/>
            <person name="Natsume S."/>
            <person name="Konno N."/>
        </authorList>
    </citation>
    <scope>NUCLEOTIDE SEQUENCE [LARGE SCALE GENOMIC DNA]</scope>
    <source>
        <strain evidence="3 4">NBRC 111202</strain>
    </source>
</reference>
<feature type="compositionally biased region" description="Acidic residues" evidence="1">
    <location>
        <begin position="130"/>
        <end position="156"/>
    </location>
</feature>
<feature type="compositionally biased region" description="Low complexity" evidence="1">
    <location>
        <begin position="171"/>
        <end position="185"/>
    </location>
</feature>
<dbReference type="STRING" id="5353.A0A1Q3ESG8"/>
<sequence length="706" mass="78051">MAKGKKGKQKQDFIQPQPQTTTVPLAALPEEPPKVYDDGVSGMMEMGHGGFPDEHLSTKAGSSPAAWPSASLAATAWGTNVSHESHPMKTAVKEQKSSTASKSVNWAGGWGGNDAGWGGGAADGWGGGIPEEDEEDEEYGDEEWDEEEEQEWEQEEPGWGPTTNASSWGVQPSTSKPSKSQPTQPGWKSWGKEVSHLSKVPSIAATTPVVGPSKPNLSHQQHTQILNSLLSQPSSQNGYLAAAQQQQKLRQQQPAVNPYHQKPMPHPKQTAGAFAAAPPSQWPSNSKKEKKSQNEPSRHQRSQSEYQDTWGAASTGIWGKDSSGKGNDTGVRAKDYGGWGQDSVGWENDAGGRSKDVGDWGEDSIGWENGAGEWGTASGWGPIPEEDEEDYEEDDRRVHFTPRSSKGGGGWGSESFAPSFRGSESSKVSIANLWGSDKPRDTSYTMPSKTLAHAYNGTTTSLNTGLPRNKINEYTNVQFHDSKGAALMPAQQALFGRARKAKDRIHWMFPPNKDERVESLLTWIETVSRDLGTYGLHRFLQSRERGALIANADYRIPGGKNEPAFDWLTFDHLQETRDKIMQESAAFYDPTAQAIVFVFLPSQSGNSVAMWRRKINVPNNMRLMLQAEVSLALAALRREEDYVVHVDEYPRSQPTQIQKQSGSSRRLRRASLPSRTEYADAYPMIIEEPGKPKKKRKWWQFFRVDW</sequence>
<evidence type="ECO:0000313" key="3">
    <source>
        <dbReference type="EMBL" id="GAW10166.1"/>
    </source>
</evidence>
<feature type="compositionally biased region" description="Polar residues" evidence="1">
    <location>
        <begin position="161"/>
        <end position="170"/>
    </location>
</feature>
<feature type="compositionally biased region" description="Acidic residues" evidence="1">
    <location>
        <begin position="384"/>
        <end position="393"/>
    </location>
</feature>
<reference evidence="3 4" key="2">
    <citation type="submission" date="2017-02" db="EMBL/GenBank/DDBJ databases">
        <title>A genome survey and senescence transcriptome analysis in Lentinula edodes.</title>
        <authorList>
            <person name="Sakamoto Y."/>
            <person name="Nakade K."/>
            <person name="Sato S."/>
            <person name="Yoshida Y."/>
            <person name="Miyazaki K."/>
            <person name="Natsume S."/>
            <person name="Konno N."/>
        </authorList>
    </citation>
    <scope>NUCLEOTIDE SEQUENCE [LARGE SCALE GENOMIC DNA]</scope>
    <source>
        <strain evidence="3 4">NBRC 111202</strain>
    </source>
</reference>
<feature type="compositionally biased region" description="Gly residues" evidence="1">
    <location>
        <begin position="113"/>
        <end position="129"/>
    </location>
</feature>